<feature type="chain" id="PRO_5046816580" evidence="1">
    <location>
        <begin position="28"/>
        <end position="395"/>
    </location>
</feature>
<dbReference type="PANTHER" id="PTHR42915">
    <property type="entry name" value="HYPOTHETICAL 460 KDA PROTEIN IN FEUA-SIGW INTERGENIC REGION [PRECURSOR]"/>
    <property type="match status" value="1"/>
</dbReference>
<keyword evidence="5" id="KW-1185">Reference proteome</keyword>
<sequence>MSYTKRFRWNYILTLCCLCFWALQGQAIVRNGADQLDKLLPLLEGKRVSLVVNHTSLCGKTHLLDTLSTCLKIVQVFAPEHGFRGNADAGEVVKDGKDLRTGVPIRSLYGKNKKPLPSQLAGTDVIVFDMQDVGARFYTYISTLYYVMQACAENHKELIVLDRPNPCDYVDGPVREKAYKSFVGMLPIPVLHGCTLGELARMINGEGWLGNQLQCDLHLIPVEGWRHGQPYSLPVKPSPNLPNDLSIALYPSLCPFEGTSVSVGRGTLFPFQVAGSPDLSKVFSFHFIPKALEGFDKHPLHRDRTCYGIDLRTAKHLPQGFSLQYVIQFYQAYQSLYPDATKRFFTRPQWFDLLMGTSQVRKDILQGKTETEIRQTWEKDLQAYRAIRAKYLLYE</sequence>
<comment type="caution">
    <text evidence="4">The sequence shown here is derived from an EMBL/GenBank/DDBJ whole genome shotgun (WGS) entry which is preliminary data.</text>
</comment>
<gene>
    <name evidence="4" type="ORF">H6A31_03735</name>
</gene>
<proteinExistence type="predicted"/>
<dbReference type="InterPro" id="IPR048503">
    <property type="entry name" value="NamZ_C"/>
</dbReference>
<name>A0ABS2ET21_9BACE</name>
<evidence type="ECO:0000256" key="1">
    <source>
        <dbReference type="SAM" id="SignalP"/>
    </source>
</evidence>
<feature type="signal peptide" evidence="1">
    <location>
        <begin position="1"/>
        <end position="27"/>
    </location>
</feature>
<evidence type="ECO:0000259" key="2">
    <source>
        <dbReference type="Pfam" id="PF07075"/>
    </source>
</evidence>
<accession>A0ABS2ET21</accession>
<dbReference type="PIRSF" id="PIRSF016719">
    <property type="entry name" value="UCP016719"/>
    <property type="match status" value="1"/>
</dbReference>
<protein>
    <submittedName>
        <fullName evidence="4">DUF1343 domain-containing protein</fullName>
    </submittedName>
</protein>
<evidence type="ECO:0000313" key="4">
    <source>
        <dbReference type="EMBL" id="MBM6757805.1"/>
    </source>
</evidence>
<dbReference type="InterPro" id="IPR008302">
    <property type="entry name" value="NamZ"/>
</dbReference>
<keyword evidence="1" id="KW-0732">Signal</keyword>
<reference evidence="4 5" key="1">
    <citation type="journal article" date="2021" name="Sci. Rep.">
        <title>The distribution of antibiotic resistance genes in chicken gut microbiota commensals.</title>
        <authorList>
            <person name="Juricova H."/>
            <person name="Matiasovicova J."/>
            <person name="Kubasova T."/>
            <person name="Cejkova D."/>
            <person name="Rychlik I."/>
        </authorList>
    </citation>
    <scope>NUCLEOTIDE SEQUENCE [LARGE SCALE GENOMIC DNA]</scope>
    <source>
        <strain evidence="4 5">An801</strain>
    </source>
</reference>
<dbReference type="RefSeq" id="WP_204474869.1">
    <property type="nucleotide sequence ID" value="NZ_JACJJW010000006.1"/>
</dbReference>
<dbReference type="Pfam" id="PF07075">
    <property type="entry name" value="NamZ_N"/>
    <property type="match status" value="1"/>
</dbReference>
<organism evidence="4 5">
    <name type="scientific">Bacteroides mediterraneensis</name>
    <dbReference type="NCBI Taxonomy" id="1841856"/>
    <lineage>
        <taxon>Bacteria</taxon>
        <taxon>Pseudomonadati</taxon>
        <taxon>Bacteroidota</taxon>
        <taxon>Bacteroidia</taxon>
        <taxon>Bacteroidales</taxon>
        <taxon>Bacteroidaceae</taxon>
        <taxon>Bacteroides</taxon>
    </lineage>
</organism>
<dbReference type="Gene3D" id="3.90.1150.140">
    <property type="match status" value="1"/>
</dbReference>
<dbReference type="PANTHER" id="PTHR42915:SF1">
    <property type="entry name" value="PEPTIDOGLYCAN BETA-N-ACETYLMURAMIDASE NAMZ"/>
    <property type="match status" value="1"/>
</dbReference>
<feature type="domain" description="Peptidoglycan beta-N-acetylmuramidase NamZ C-terminal" evidence="3">
    <location>
        <begin position="249"/>
        <end position="394"/>
    </location>
</feature>
<dbReference type="Gene3D" id="3.40.50.12170">
    <property type="entry name" value="Uncharacterised protein PF07075, DUF1343"/>
    <property type="match status" value="1"/>
</dbReference>
<feature type="domain" description="Peptidoglycan beta-N-acetylmuramidase NamZ N-terminal" evidence="2">
    <location>
        <begin position="48"/>
        <end position="243"/>
    </location>
</feature>
<dbReference type="InterPro" id="IPR048502">
    <property type="entry name" value="NamZ_N"/>
</dbReference>
<evidence type="ECO:0000313" key="5">
    <source>
        <dbReference type="Proteomes" id="UP000703295"/>
    </source>
</evidence>
<dbReference type="Pfam" id="PF20732">
    <property type="entry name" value="NamZ_C"/>
    <property type="match status" value="1"/>
</dbReference>
<evidence type="ECO:0000259" key="3">
    <source>
        <dbReference type="Pfam" id="PF20732"/>
    </source>
</evidence>
<dbReference type="EMBL" id="JACJJW010000006">
    <property type="protein sequence ID" value="MBM6757805.1"/>
    <property type="molecule type" value="Genomic_DNA"/>
</dbReference>
<dbReference type="Proteomes" id="UP000703295">
    <property type="component" value="Unassembled WGS sequence"/>
</dbReference>